<dbReference type="GO" id="GO:0016740">
    <property type="term" value="F:transferase activity"/>
    <property type="evidence" value="ECO:0007669"/>
    <property type="project" value="UniProtKB-KW"/>
</dbReference>
<dbReference type="STRING" id="333138.LQ50_03895"/>
<reference evidence="13 14" key="1">
    <citation type="submission" date="2014-09" db="EMBL/GenBank/DDBJ databases">
        <title>Genome sequencing and annotation of Bacillus Okhensis strain Kh10-101T.</title>
        <authorList>
            <person name="Prakash J.S."/>
        </authorList>
    </citation>
    <scope>NUCLEOTIDE SEQUENCE [LARGE SCALE GENOMIC DNA]</scope>
    <source>
        <strain evidence="14">Kh10-101T</strain>
    </source>
</reference>
<evidence type="ECO:0000256" key="9">
    <source>
        <dbReference type="ARBA" id="ARBA00023004"/>
    </source>
</evidence>
<dbReference type="GO" id="GO:0046872">
    <property type="term" value="F:metal ion binding"/>
    <property type="evidence" value="ECO:0007669"/>
    <property type="project" value="UniProtKB-KW"/>
</dbReference>
<dbReference type="AlphaFoldDB" id="A0A0B0IMX6"/>
<evidence type="ECO:0000259" key="12">
    <source>
        <dbReference type="Pfam" id="PF09084"/>
    </source>
</evidence>
<dbReference type="Proteomes" id="UP000030832">
    <property type="component" value="Unassembled WGS sequence"/>
</dbReference>
<keyword evidence="7" id="KW-0663">Pyridoxal phosphate</keyword>
<evidence type="ECO:0000256" key="10">
    <source>
        <dbReference type="ARBA" id="ARBA00033171"/>
    </source>
</evidence>
<keyword evidence="5 13" id="KW-0808">Transferase</keyword>
<dbReference type="PROSITE" id="PS51257">
    <property type="entry name" value="PROKAR_LIPOPROTEIN"/>
    <property type="match status" value="1"/>
</dbReference>
<evidence type="ECO:0000256" key="11">
    <source>
        <dbReference type="ARBA" id="ARBA00048179"/>
    </source>
</evidence>
<dbReference type="PANTHER" id="PTHR31528">
    <property type="entry name" value="4-AMINO-5-HYDROXYMETHYL-2-METHYLPYRIMIDINE PHOSPHATE SYNTHASE THI11-RELATED"/>
    <property type="match status" value="1"/>
</dbReference>
<protein>
    <recommendedName>
        <fullName evidence="10">Thiamine pyrimidine synthase</fullName>
    </recommendedName>
</protein>
<dbReference type="PANTHER" id="PTHR31528:SF1">
    <property type="entry name" value="4-AMINO-5-HYDROXYMETHYL-2-METHYLPYRIMIDINE PHOSPHATE SYNTHASE THI11-RELATED"/>
    <property type="match status" value="1"/>
</dbReference>
<feature type="domain" description="SsuA/THI5-like" evidence="12">
    <location>
        <begin position="51"/>
        <end position="255"/>
    </location>
</feature>
<evidence type="ECO:0000256" key="8">
    <source>
        <dbReference type="ARBA" id="ARBA00022977"/>
    </source>
</evidence>
<dbReference type="InterPro" id="IPR015168">
    <property type="entry name" value="SsuA/THI5"/>
</dbReference>
<evidence type="ECO:0000256" key="6">
    <source>
        <dbReference type="ARBA" id="ARBA00022723"/>
    </source>
</evidence>
<evidence type="ECO:0000256" key="4">
    <source>
        <dbReference type="ARBA" id="ARBA00011738"/>
    </source>
</evidence>
<accession>A0A0B0IMX6</accession>
<evidence type="ECO:0000256" key="2">
    <source>
        <dbReference type="ARBA" id="ARBA00004948"/>
    </source>
</evidence>
<dbReference type="InterPro" id="IPR027939">
    <property type="entry name" value="NMT1/THI5"/>
</dbReference>
<comment type="function">
    <text evidence="1">Responsible for the formation of the pyrimidine heterocycle in the thiamine biosynthesis pathway. Catalyzes the formation of hydroxymethylpyrimidine phosphate (HMP-P) from histidine and pyridoxal phosphate (PLP). The protein uses PLP and the active site histidine to form HMP-P, generating an inactive enzyme. The enzyme can only undergo a single turnover, which suggests it is a suicide enzyme.</text>
</comment>
<evidence type="ECO:0000256" key="5">
    <source>
        <dbReference type="ARBA" id="ARBA00022679"/>
    </source>
</evidence>
<comment type="subunit">
    <text evidence="4">Homodimer.</text>
</comment>
<keyword evidence="14" id="KW-1185">Reference proteome</keyword>
<comment type="caution">
    <text evidence="13">The sequence shown here is derived from an EMBL/GenBank/DDBJ whole genome shotgun (WGS) entry which is preliminary data.</text>
</comment>
<gene>
    <name evidence="13" type="ORF">LQ50_03895</name>
</gene>
<keyword evidence="8" id="KW-0784">Thiamine biosynthesis</keyword>
<dbReference type="Gene3D" id="3.40.190.10">
    <property type="entry name" value="Periplasmic binding protein-like II"/>
    <property type="match status" value="2"/>
</dbReference>
<sequence length="332" mass="36862">MILKKHLIFILMGAFLLLVLAACGGQESGGESSDGENAESAKLVLNWFPKSQHGGVFAAQEQGMFALHNLDVEIEAGGPQVSSIQIVASGNAQFGLAHADQIVIARNEGIELVTLATAMQNSPAALMFHEGEKITDFEDMNGRTAYIQPGIPYWDFLTNKYDLSGVTEMGYTGQHVNFIEDPEAVSQAFVTSEPFFLDKEGVKTETILVSESGFDPYNVVLFATKEFVENNEETVGNFVTAFVEGWNYYKESPYEINEVIHEANPDLALEDLEFETDSQKDFVYGGDAVEHGFGYMSEERWQLLIDQLYELGLLEDQFDANEIFTTEFLPSH</sequence>
<dbReference type="Pfam" id="PF09084">
    <property type="entry name" value="NMT1"/>
    <property type="match status" value="1"/>
</dbReference>
<dbReference type="SUPFAM" id="SSF53850">
    <property type="entry name" value="Periplasmic binding protein-like II"/>
    <property type="match status" value="1"/>
</dbReference>
<evidence type="ECO:0000313" key="13">
    <source>
        <dbReference type="EMBL" id="KHF41384.1"/>
    </source>
</evidence>
<evidence type="ECO:0000313" key="14">
    <source>
        <dbReference type="Proteomes" id="UP000030832"/>
    </source>
</evidence>
<dbReference type="eggNOG" id="COG0715">
    <property type="taxonomic scope" value="Bacteria"/>
</dbReference>
<evidence type="ECO:0000256" key="3">
    <source>
        <dbReference type="ARBA" id="ARBA00009406"/>
    </source>
</evidence>
<evidence type="ECO:0000256" key="1">
    <source>
        <dbReference type="ARBA" id="ARBA00003469"/>
    </source>
</evidence>
<proteinExistence type="inferred from homology"/>
<keyword evidence="6" id="KW-0479">Metal-binding</keyword>
<comment type="pathway">
    <text evidence="2">Cofactor biosynthesis; thiamine diphosphate biosynthesis.</text>
</comment>
<dbReference type="EMBL" id="JRJU01000003">
    <property type="protein sequence ID" value="KHF41384.1"/>
    <property type="molecule type" value="Genomic_DNA"/>
</dbReference>
<organism evidence="13 14">
    <name type="scientific">Halalkalibacter okhensis</name>
    <dbReference type="NCBI Taxonomy" id="333138"/>
    <lineage>
        <taxon>Bacteria</taxon>
        <taxon>Bacillati</taxon>
        <taxon>Bacillota</taxon>
        <taxon>Bacilli</taxon>
        <taxon>Bacillales</taxon>
        <taxon>Bacillaceae</taxon>
        <taxon>Halalkalibacter</taxon>
    </lineage>
</organism>
<keyword evidence="9" id="KW-0408">Iron</keyword>
<comment type="catalytic activity">
    <reaction evidence="11">
        <text>N(6)-(pyridoxal phosphate)-L-lysyl-[4-amino-5-hydroxymethyl-2-methylpyrimidine phosphate synthase] + L-histidyl-[4-amino-5-hydroxymethyl-2-methylpyrimidine phosphate synthase] + 2 Fe(3+) + 4 H2O = L-lysyl-[4-amino-5-hydroxymethyl-2-methylpyrimidine phosphate synthase] + (2S)-2-amino-5-hydroxy-4-oxopentanoyl-[4-amino-5-hydroxymethyl-2-methylpyrimidine phosphate synthase] + 4-amino-2-methyl-5-(phosphooxymethyl)pyrimidine + 3-oxopropanoate + 2 Fe(2+) + 2 H(+)</text>
        <dbReference type="Rhea" id="RHEA:65756"/>
        <dbReference type="Rhea" id="RHEA-COMP:16892"/>
        <dbReference type="Rhea" id="RHEA-COMP:16893"/>
        <dbReference type="Rhea" id="RHEA-COMP:16894"/>
        <dbReference type="Rhea" id="RHEA-COMP:16895"/>
        <dbReference type="ChEBI" id="CHEBI:15377"/>
        <dbReference type="ChEBI" id="CHEBI:15378"/>
        <dbReference type="ChEBI" id="CHEBI:29033"/>
        <dbReference type="ChEBI" id="CHEBI:29034"/>
        <dbReference type="ChEBI" id="CHEBI:29969"/>
        <dbReference type="ChEBI" id="CHEBI:29979"/>
        <dbReference type="ChEBI" id="CHEBI:33190"/>
        <dbReference type="ChEBI" id="CHEBI:58354"/>
        <dbReference type="ChEBI" id="CHEBI:143915"/>
        <dbReference type="ChEBI" id="CHEBI:157692"/>
    </reaction>
    <physiologicalReaction direction="left-to-right" evidence="11">
        <dbReference type="Rhea" id="RHEA:65757"/>
    </physiologicalReaction>
</comment>
<comment type="similarity">
    <text evidence="3">Belongs to the NMT1/THI5 family.</text>
</comment>
<dbReference type="GO" id="GO:0009228">
    <property type="term" value="P:thiamine biosynthetic process"/>
    <property type="evidence" value="ECO:0007669"/>
    <property type="project" value="UniProtKB-KW"/>
</dbReference>
<name>A0A0B0IMX6_9BACI</name>
<dbReference type="RefSeq" id="WP_034626281.1">
    <property type="nucleotide sequence ID" value="NZ_JRJU01000003.1"/>
</dbReference>
<dbReference type="OrthoDB" id="9815602at2"/>
<evidence type="ECO:0000256" key="7">
    <source>
        <dbReference type="ARBA" id="ARBA00022898"/>
    </source>
</evidence>